<name>A0A413TFZ4_9FIRM</name>
<dbReference type="RefSeq" id="WP_118583381.1">
    <property type="nucleotide sequence ID" value="NZ_CABJFX010000038.1"/>
</dbReference>
<proteinExistence type="predicted"/>
<protein>
    <submittedName>
        <fullName evidence="1">Uncharacterized protein</fullName>
    </submittedName>
</protein>
<comment type="caution">
    <text evidence="1">The sequence shown here is derived from an EMBL/GenBank/DDBJ whole genome shotgun (WGS) entry which is preliminary data.</text>
</comment>
<organism evidence="1 2">
    <name type="scientific">Roseburia inulinivorans</name>
    <dbReference type="NCBI Taxonomy" id="360807"/>
    <lineage>
        <taxon>Bacteria</taxon>
        <taxon>Bacillati</taxon>
        <taxon>Bacillota</taxon>
        <taxon>Clostridia</taxon>
        <taxon>Lachnospirales</taxon>
        <taxon>Lachnospiraceae</taxon>
        <taxon>Roseburia</taxon>
    </lineage>
</organism>
<dbReference type="EMBL" id="QSFX01000038">
    <property type="protein sequence ID" value="RHA83769.1"/>
    <property type="molecule type" value="Genomic_DNA"/>
</dbReference>
<dbReference type="Proteomes" id="UP000283492">
    <property type="component" value="Unassembled WGS sequence"/>
</dbReference>
<sequence length="197" mass="22101">MGIGALSTTAMKEGEEISTGNVRSAGERLAYAVFDDSMSWDEKWAYAFDPGQMVADFVTGVVIGEFLDGIMAAIQNKLRSIFANYDAAMREAFESGTEADLFLPDEFYNKNLPNQVAPGTKYLPKYDELGNVKHIKMYDDCGREIGWGDYTNHGYGDINSPHYHTTPHWHEKIYNAQYPDGIKINHRTDVNTPLGDK</sequence>
<gene>
    <name evidence="1" type="ORF">DW914_16130</name>
</gene>
<dbReference type="AlphaFoldDB" id="A0A413TFZ4"/>
<evidence type="ECO:0000313" key="1">
    <source>
        <dbReference type="EMBL" id="RHA83769.1"/>
    </source>
</evidence>
<reference evidence="1 2" key="1">
    <citation type="submission" date="2018-08" db="EMBL/GenBank/DDBJ databases">
        <title>A genome reference for cultivated species of the human gut microbiota.</title>
        <authorList>
            <person name="Zou Y."/>
            <person name="Xue W."/>
            <person name="Luo G."/>
        </authorList>
    </citation>
    <scope>NUCLEOTIDE SEQUENCE [LARGE SCALE GENOMIC DNA]</scope>
    <source>
        <strain evidence="1 2">AM42-1AC</strain>
    </source>
</reference>
<evidence type="ECO:0000313" key="2">
    <source>
        <dbReference type="Proteomes" id="UP000283492"/>
    </source>
</evidence>
<accession>A0A413TFZ4</accession>